<keyword evidence="2" id="KW-1185">Reference proteome</keyword>
<comment type="caution">
    <text evidence="1">The sequence shown here is derived from an EMBL/GenBank/DDBJ whole genome shotgun (WGS) entry which is preliminary data.</text>
</comment>
<name>A0A5J5GHJ3_9BACL</name>
<dbReference type="RefSeq" id="WP_150456847.1">
    <property type="nucleotide sequence ID" value="NZ_VYKK01000004.1"/>
</dbReference>
<reference evidence="1 2" key="1">
    <citation type="submission" date="2019-09" db="EMBL/GenBank/DDBJ databases">
        <title>Bacillus ochoae sp. nov., Paenibacillus whitsoniae sp. nov., Paenibacillus spiritus sp. nov. Isolated from the Mars Exploration Rover during spacecraft assembly.</title>
        <authorList>
            <person name="Seuylemezian A."/>
            <person name="Vaishampayan P."/>
        </authorList>
    </citation>
    <scope>NUCLEOTIDE SEQUENCE [LARGE SCALE GENOMIC DNA]</scope>
    <source>
        <strain evidence="1 2">MER_111</strain>
    </source>
</reference>
<evidence type="ECO:0008006" key="3">
    <source>
        <dbReference type="Google" id="ProtNLM"/>
    </source>
</evidence>
<evidence type="ECO:0000313" key="1">
    <source>
        <dbReference type="EMBL" id="KAA9007557.1"/>
    </source>
</evidence>
<sequence length="135" mass="13510">MAIIADVSRSVASTSTGTLNLPILSAPNANTLAEFGLAVSGIGAVQLGATIGIQTTLGVPNVIFTILRDGNPVFNVGASGLSVLAIQPITISFLDLSVPAGYHAYTLIVSNNSTNVALNLASITGPVAFSGISIS</sequence>
<dbReference type="EMBL" id="VYKK01000004">
    <property type="protein sequence ID" value="KAA9007557.1"/>
    <property type="molecule type" value="Genomic_DNA"/>
</dbReference>
<accession>A0A5J5GHJ3</accession>
<dbReference type="OrthoDB" id="2621183at2"/>
<gene>
    <name evidence="1" type="ORF">F4V43_03440</name>
</gene>
<organism evidence="1 2">
    <name type="scientific">Paenibacillus spiritus</name>
    <dbReference type="NCBI Taxonomy" id="2496557"/>
    <lineage>
        <taxon>Bacteria</taxon>
        <taxon>Bacillati</taxon>
        <taxon>Bacillota</taxon>
        <taxon>Bacilli</taxon>
        <taxon>Bacillales</taxon>
        <taxon>Paenibacillaceae</taxon>
        <taxon>Paenibacillus</taxon>
    </lineage>
</organism>
<dbReference type="Proteomes" id="UP000367750">
    <property type="component" value="Unassembled WGS sequence"/>
</dbReference>
<proteinExistence type="predicted"/>
<protein>
    <recommendedName>
        <fullName evidence="3">Exosporium leader peptide</fullName>
    </recommendedName>
</protein>
<evidence type="ECO:0000313" key="2">
    <source>
        <dbReference type="Proteomes" id="UP000367750"/>
    </source>
</evidence>
<dbReference type="AlphaFoldDB" id="A0A5J5GHJ3"/>